<accession>A0A8X6GPQ8</accession>
<sequence length="98" mass="11069">WKEIVQCRTKRLGQNCKPAEENINFGRKVGSGTRIFSPSDCGTLPQKRFDRSQTVCITTSTELDSQTVLCDPDQAMIWEHLNNCVVLFSCKDMLTIKG</sequence>
<evidence type="ECO:0000313" key="2">
    <source>
        <dbReference type="Proteomes" id="UP000887116"/>
    </source>
</evidence>
<comment type="caution">
    <text evidence="1">The sequence shown here is derived from an EMBL/GenBank/DDBJ whole genome shotgun (WGS) entry which is preliminary data.</text>
</comment>
<reference evidence="1" key="1">
    <citation type="submission" date="2020-07" db="EMBL/GenBank/DDBJ databases">
        <title>Multicomponent nature underlies the extraordinary mechanical properties of spider dragline silk.</title>
        <authorList>
            <person name="Kono N."/>
            <person name="Nakamura H."/>
            <person name="Mori M."/>
            <person name="Yoshida Y."/>
            <person name="Ohtoshi R."/>
            <person name="Malay A.D."/>
            <person name="Moran D.A.P."/>
            <person name="Tomita M."/>
            <person name="Numata K."/>
            <person name="Arakawa K."/>
        </authorList>
    </citation>
    <scope>NUCLEOTIDE SEQUENCE</scope>
</reference>
<protein>
    <submittedName>
        <fullName evidence="1">Uncharacterized protein</fullName>
    </submittedName>
</protein>
<dbReference type="AlphaFoldDB" id="A0A8X6GPQ8"/>
<dbReference type="EMBL" id="BMAO01026245">
    <property type="protein sequence ID" value="GFR08013.1"/>
    <property type="molecule type" value="Genomic_DNA"/>
</dbReference>
<organism evidence="1 2">
    <name type="scientific">Trichonephila clavata</name>
    <name type="common">Joro spider</name>
    <name type="synonym">Nephila clavata</name>
    <dbReference type="NCBI Taxonomy" id="2740835"/>
    <lineage>
        <taxon>Eukaryota</taxon>
        <taxon>Metazoa</taxon>
        <taxon>Ecdysozoa</taxon>
        <taxon>Arthropoda</taxon>
        <taxon>Chelicerata</taxon>
        <taxon>Arachnida</taxon>
        <taxon>Araneae</taxon>
        <taxon>Araneomorphae</taxon>
        <taxon>Entelegynae</taxon>
        <taxon>Araneoidea</taxon>
        <taxon>Nephilidae</taxon>
        <taxon>Trichonephila</taxon>
    </lineage>
</organism>
<name>A0A8X6GPQ8_TRICU</name>
<dbReference type="Proteomes" id="UP000887116">
    <property type="component" value="Unassembled WGS sequence"/>
</dbReference>
<proteinExistence type="predicted"/>
<keyword evidence="2" id="KW-1185">Reference proteome</keyword>
<gene>
    <name evidence="1" type="ORF">TNCT_510271</name>
</gene>
<evidence type="ECO:0000313" key="1">
    <source>
        <dbReference type="EMBL" id="GFR08013.1"/>
    </source>
</evidence>
<feature type="non-terminal residue" evidence="1">
    <location>
        <position position="1"/>
    </location>
</feature>